<organism evidence="2 3">
    <name type="scientific">Erpetoichthys calabaricus</name>
    <name type="common">Rope fish</name>
    <name type="synonym">Calamoichthys calabaricus</name>
    <dbReference type="NCBI Taxonomy" id="27687"/>
    <lineage>
        <taxon>Eukaryota</taxon>
        <taxon>Metazoa</taxon>
        <taxon>Chordata</taxon>
        <taxon>Craniata</taxon>
        <taxon>Vertebrata</taxon>
        <taxon>Euteleostomi</taxon>
        <taxon>Actinopterygii</taxon>
        <taxon>Polypteriformes</taxon>
        <taxon>Polypteridae</taxon>
        <taxon>Erpetoichthys</taxon>
    </lineage>
</organism>
<keyword evidence="1" id="KW-0812">Transmembrane</keyword>
<keyword evidence="1" id="KW-1133">Transmembrane helix</keyword>
<sequence length="95" mass="10762">KVNYIKMCFFSVKHIFTLKSMQSFINETPGLRCSVLVAILQKRHGSARESSEVCCQIFVTTYGKVAVDFLLSSMLPLPTVSLFYISGFIKLLRYA</sequence>
<evidence type="ECO:0000256" key="1">
    <source>
        <dbReference type="SAM" id="Phobius"/>
    </source>
</evidence>
<evidence type="ECO:0000313" key="2">
    <source>
        <dbReference type="Ensembl" id="ENSECRP00000000522.1"/>
    </source>
</evidence>
<reference evidence="2" key="1">
    <citation type="submission" date="2021-06" db="EMBL/GenBank/DDBJ databases">
        <authorList>
            <consortium name="Wellcome Sanger Institute Data Sharing"/>
        </authorList>
    </citation>
    <scope>NUCLEOTIDE SEQUENCE [LARGE SCALE GENOMIC DNA]</scope>
</reference>
<dbReference type="AlphaFoldDB" id="A0A8C4X2R8"/>
<evidence type="ECO:0000313" key="3">
    <source>
        <dbReference type="Proteomes" id="UP000694620"/>
    </source>
</evidence>
<name>A0A8C4X2R8_ERPCA</name>
<dbReference type="Ensembl" id="ENSECRT00000000534.1">
    <property type="protein sequence ID" value="ENSECRP00000000522.1"/>
    <property type="gene ID" value="ENSECRG00000000310.1"/>
</dbReference>
<keyword evidence="1" id="KW-0472">Membrane</keyword>
<keyword evidence="3" id="KW-1185">Reference proteome</keyword>
<reference evidence="2" key="2">
    <citation type="submission" date="2025-08" db="UniProtKB">
        <authorList>
            <consortium name="Ensembl"/>
        </authorList>
    </citation>
    <scope>IDENTIFICATION</scope>
</reference>
<reference evidence="2" key="3">
    <citation type="submission" date="2025-09" db="UniProtKB">
        <authorList>
            <consortium name="Ensembl"/>
        </authorList>
    </citation>
    <scope>IDENTIFICATION</scope>
</reference>
<accession>A0A8C4X2R8</accession>
<feature type="transmembrane region" description="Helical" evidence="1">
    <location>
        <begin position="69"/>
        <end position="92"/>
    </location>
</feature>
<dbReference type="Proteomes" id="UP000694620">
    <property type="component" value="Chromosome 1"/>
</dbReference>
<proteinExistence type="predicted"/>
<protein>
    <submittedName>
        <fullName evidence="2">Uncharacterized protein</fullName>
    </submittedName>
</protein>